<dbReference type="AlphaFoldDB" id="A0A9P6EVA2"/>
<evidence type="ECO:0000256" key="1">
    <source>
        <dbReference type="SAM" id="MobiDB-lite"/>
    </source>
</evidence>
<comment type="caution">
    <text evidence="3">The sequence shown here is derived from an EMBL/GenBank/DDBJ whole genome shotgun (WGS) entry which is preliminary data.</text>
</comment>
<dbReference type="PANTHER" id="PTHR28243">
    <property type="entry name" value="AGL049CP"/>
    <property type="match status" value="1"/>
</dbReference>
<reference evidence="3" key="1">
    <citation type="submission" date="2020-11" db="EMBL/GenBank/DDBJ databases">
        <authorList>
            <consortium name="DOE Joint Genome Institute"/>
            <person name="Ahrendt S."/>
            <person name="Riley R."/>
            <person name="Andreopoulos W."/>
            <person name="Labutti K."/>
            <person name="Pangilinan J."/>
            <person name="Ruiz-Duenas F.J."/>
            <person name="Barrasa J.M."/>
            <person name="Sanchez-Garcia M."/>
            <person name="Camarero S."/>
            <person name="Miyauchi S."/>
            <person name="Serrano A."/>
            <person name="Linde D."/>
            <person name="Babiker R."/>
            <person name="Drula E."/>
            <person name="Ayuso-Fernandez I."/>
            <person name="Pacheco R."/>
            <person name="Padilla G."/>
            <person name="Ferreira P."/>
            <person name="Barriuso J."/>
            <person name="Kellner H."/>
            <person name="Castanera R."/>
            <person name="Alfaro M."/>
            <person name="Ramirez L."/>
            <person name="Pisabarro A.G."/>
            <person name="Kuo A."/>
            <person name="Tritt A."/>
            <person name="Lipzen A."/>
            <person name="He G."/>
            <person name="Yan M."/>
            <person name="Ng V."/>
            <person name="Cullen D."/>
            <person name="Martin F."/>
            <person name="Rosso M.-N."/>
            <person name="Henrissat B."/>
            <person name="Hibbett D."/>
            <person name="Martinez A.T."/>
            <person name="Grigoriev I.V."/>
        </authorList>
    </citation>
    <scope>NUCLEOTIDE SEQUENCE</scope>
    <source>
        <strain evidence="3">CBS 506.95</strain>
    </source>
</reference>
<protein>
    <submittedName>
        <fullName evidence="3">Pyridoxamine 5'-phosphate oxidase-domain-containing protein</fullName>
    </submittedName>
</protein>
<feature type="region of interest" description="Disordered" evidence="1">
    <location>
        <begin position="159"/>
        <end position="190"/>
    </location>
</feature>
<evidence type="ECO:0000313" key="3">
    <source>
        <dbReference type="EMBL" id="KAF9535587.1"/>
    </source>
</evidence>
<accession>A0A9P6EVA2</accession>
<dbReference type="InterPro" id="IPR012349">
    <property type="entry name" value="Split_barrel_FMN-bd"/>
</dbReference>
<keyword evidence="4" id="KW-1185">Reference proteome</keyword>
<sequence length="252" mass="28777">MAAPRWRTILEHGLSKNPEQTAFQLATLDRDASRFNVDVIPRVRSHLYRRFVSSPTAPSTPVIISSTDIRTRKVTQLTTSTKCELAWWQKDPGQQIRIIGDAYLVPSPNHSLYSNFHEKLRNAPIGTGLAALKDKDWEADRVDLFRNMSPVMKAGWCRATPGSKMPGDDEAKTWPKEIYDPEEGNPDKESEKYKEAKRLWDLALSNFATVVIDPLEVDFVDLSDPTHPERFVFRKRVYDGQPVVWEEEAVVP</sequence>
<feature type="domain" description="Pyridoxamine 5'-phosphate oxidase Alr4036 family FMN-binding" evidence="2">
    <location>
        <begin position="4"/>
        <end position="105"/>
    </location>
</feature>
<dbReference type="InterPro" id="IPR024624">
    <property type="entry name" value="Pyridox_Oxase_Alr4036_FMN-bd"/>
</dbReference>
<dbReference type="EMBL" id="MU157824">
    <property type="protein sequence ID" value="KAF9535587.1"/>
    <property type="molecule type" value="Genomic_DNA"/>
</dbReference>
<dbReference type="OrthoDB" id="434253at2759"/>
<dbReference type="SUPFAM" id="SSF50475">
    <property type="entry name" value="FMN-binding split barrel"/>
    <property type="match status" value="1"/>
</dbReference>
<dbReference type="PANTHER" id="PTHR28243:SF1">
    <property type="entry name" value="PYRIDOXAMINE 5'-PHOSPHATE OXIDASE ALR4036 FAMILY FMN-BINDING DOMAIN-CONTAINING PROTEIN"/>
    <property type="match status" value="1"/>
</dbReference>
<proteinExistence type="predicted"/>
<dbReference type="GO" id="GO:0010181">
    <property type="term" value="F:FMN binding"/>
    <property type="evidence" value="ECO:0007669"/>
    <property type="project" value="InterPro"/>
</dbReference>
<feature type="compositionally biased region" description="Basic and acidic residues" evidence="1">
    <location>
        <begin position="166"/>
        <end position="190"/>
    </location>
</feature>
<evidence type="ECO:0000259" key="2">
    <source>
        <dbReference type="Pfam" id="PF12766"/>
    </source>
</evidence>
<gene>
    <name evidence="3" type="ORF">CPB83DRAFT_865810</name>
</gene>
<dbReference type="Pfam" id="PF12766">
    <property type="entry name" value="Pyridox_oxase_2"/>
    <property type="match status" value="1"/>
</dbReference>
<organism evidence="3 4">
    <name type="scientific">Crepidotus variabilis</name>
    <dbReference type="NCBI Taxonomy" id="179855"/>
    <lineage>
        <taxon>Eukaryota</taxon>
        <taxon>Fungi</taxon>
        <taxon>Dikarya</taxon>
        <taxon>Basidiomycota</taxon>
        <taxon>Agaricomycotina</taxon>
        <taxon>Agaricomycetes</taxon>
        <taxon>Agaricomycetidae</taxon>
        <taxon>Agaricales</taxon>
        <taxon>Agaricineae</taxon>
        <taxon>Crepidotaceae</taxon>
        <taxon>Crepidotus</taxon>
    </lineage>
</organism>
<evidence type="ECO:0000313" key="4">
    <source>
        <dbReference type="Proteomes" id="UP000807306"/>
    </source>
</evidence>
<name>A0A9P6EVA2_9AGAR</name>
<dbReference type="Proteomes" id="UP000807306">
    <property type="component" value="Unassembled WGS sequence"/>
</dbReference>
<dbReference type="Gene3D" id="2.30.110.10">
    <property type="entry name" value="Electron Transport, Fmn-binding Protein, Chain A"/>
    <property type="match status" value="1"/>
</dbReference>